<dbReference type="SUPFAM" id="SSF52047">
    <property type="entry name" value="RNI-like"/>
    <property type="match status" value="1"/>
</dbReference>
<evidence type="ECO:0000313" key="1">
    <source>
        <dbReference type="EMBL" id="CAG8632406.1"/>
    </source>
</evidence>
<sequence>MPPYLSPECLHNILINLQYDCKTLHSCLFVNRDWCANVVPVLWKKPLNLAGLKSRLTMNDFSSGLIIRTYISCISLDSFPLFDYPSFLKELDFEELYDGISNFISTYSTENTGEKLTLPEDYQKISLIKKTLDLIFKRCYRLDYIYLDVGRLPPVFFNILNELCEQINPICLQNLDFLDYRGIDDSYACYEDFFDPLYTLSKVCKNITYMNIKLFGVPISDGIVLLIRAQRNLQKIFLWECNLRDMSKVMNSLGSQAKHLKKVGIYHCSFEYCEPLQGLAKCRNLTTLSIRQCDFVTSALLHPLALTRFSHIKKLELYYFNPSLTYMNSEDVPTEQVQEIIKNCNKNLEQLIVNLSHDQYFEIIESIATNCPSITTLELNLQNEEQIPKLLPILKACTKLTKLMIHPLEPSRFIRVSTSVIRWFISNLPLGISHLDLKRWSINPESLGILLNHGPDLKYLSWGFSDIDPTVVTVIGKGTLFSGIINDHIKKRSKEIRRFGIIDIYVHDGINDGSSFLEFL</sequence>
<dbReference type="PANTHER" id="PTHR13318:SF178">
    <property type="entry name" value="OS02G0200900 PROTEIN"/>
    <property type="match status" value="1"/>
</dbReference>
<gene>
    <name evidence="1" type="ORF">AMORRO_LOCUS9146</name>
</gene>
<dbReference type="InterPro" id="IPR032675">
    <property type="entry name" value="LRR_dom_sf"/>
</dbReference>
<proteinExistence type="predicted"/>
<dbReference type="PANTHER" id="PTHR13318">
    <property type="entry name" value="PARTNER OF PAIRED, ISOFORM B-RELATED"/>
    <property type="match status" value="1"/>
</dbReference>
<reference evidence="1" key="1">
    <citation type="submission" date="2021-06" db="EMBL/GenBank/DDBJ databases">
        <authorList>
            <person name="Kallberg Y."/>
            <person name="Tangrot J."/>
            <person name="Rosling A."/>
        </authorList>
    </citation>
    <scope>NUCLEOTIDE SEQUENCE</scope>
    <source>
        <strain evidence="1">CL551</strain>
    </source>
</reference>
<dbReference type="AlphaFoldDB" id="A0A9N9DEQ1"/>
<dbReference type="GO" id="GO:0019005">
    <property type="term" value="C:SCF ubiquitin ligase complex"/>
    <property type="evidence" value="ECO:0007669"/>
    <property type="project" value="TreeGrafter"/>
</dbReference>
<dbReference type="GO" id="GO:0031146">
    <property type="term" value="P:SCF-dependent proteasomal ubiquitin-dependent protein catabolic process"/>
    <property type="evidence" value="ECO:0007669"/>
    <property type="project" value="TreeGrafter"/>
</dbReference>
<dbReference type="Gene3D" id="3.80.10.10">
    <property type="entry name" value="Ribonuclease Inhibitor"/>
    <property type="match status" value="1"/>
</dbReference>
<dbReference type="Proteomes" id="UP000789342">
    <property type="component" value="Unassembled WGS sequence"/>
</dbReference>
<comment type="caution">
    <text evidence="1">The sequence shown here is derived from an EMBL/GenBank/DDBJ whole genome shotgun (WGS) entry which is preliminary data.</text>
</comment>
<keyword evidence="2" id="KW-1185">Reference proteome</keyword>
<dbReference type="EMBL" id="CAJVPV010008591">
    <property type="protein sequence ID" value="CAG8632406.1"/>
    <property type="molecule type" value="Genomic_DNA"/>
</dbReference>
<protein>
    <submittedName>
        <fullName evidence="1">3650_t:CDS:1</fullName>
    </submittedName>
</protein>
<name>A0A9N9DEQ1_9GLOM</name>
<accession>A0A9N9DEQ1</accession>
<organism evidence="1 2">
    <name type="scientific">Acaulospora morrowiae</name>
    <dbReference type="NCBI Taxonomy" id="94023"/>
    <lineage>
        <taxon>Eukaryota</taxon>
        <taxon>Fungi</taxon>
        <taxon>Fungi incertae sedis</taxon>
        <taxon>Mucoromycota</taxon>
        <taxon>Glomeromycotina</taxon>
        <taxon>Glomeromycetes</taxon>
        <taxon>Diversisporales</taxon>
        <taxon>Acaulosporaceae</taxon>
        <taxon>Acaulospora</taxon>
    </lineage>
</organism>
<evidence type="ECO:0000313" key="2">
    <source>
        <dbReference type="Proteomes" id="UP000789342"/>
    </source>
</evidence>
<dbReference type="OrthoDB" id="2341496at2759"/>